<keyword evidence="1" id="KW-0597">Phosphoprotein</keyword>
<dbReference type="SUPFAM" id="SSF57903">
    <property type="entry name" value="FYVE/PHD zinc finger"/>
    <property type="match status" value="1"/>
</dbReference>
<evidence type="ECO:0000256" key="2">
    <source>
        <dbReference type="ARBA" id="ARBA00022723"/>
    </source>
</evidence>
<evidence type="ECO:0000256" key="1">
    <source>
        <dbReference type="ARBA" id="ARBA00022553"/>
    </source>
</evidence>
<protein>
    <recommendedName>
        <fullName evidence="6">FYVE-type domain-containing protein</fullName>
    </recommendedName>
</protein>
<evidence type="ECO:0000313" key="7">
    <source>
        <dbReference type="EMBL" id="CAH0552131.1"/>
    </source>
</evidence>
<keyword evidence="8" id="KW-1185">Reference proteome</keyword>
<dbReference type="PROSITE" id="PS50178">
    <property type="entry name" value="ZF_FYVE"/>
    <property type="match status" value="1"/>
</dbReference>
<dbReference type="InterPro" id="IPR013083">
    <property type="entry name" value="Znf_RING/FYVE/PHD"/>
</dbReference>
<dbReference type="GO" id="GO:0000724">
    <property type="term" value="P:double-strand break repair via homologous recombination"/>
    <property type="evidence" value="ECO:0007669"/>
    <property type="project" value="InterPro"/>
</dbReference>
<dbReference type="InterPro" id="IPR028730">
    <property type="entry name" value="ZFYVE26"/>
</dbReference>
<dbReference type="GO" id="GO:0005813">
    <property type="term" value="C:centrosome"/>
    <property type="evidence" value="ECO:0007669"/>
    <property type="project" value="TreeGrafter"/>
</dbReference>
<evidence type="ECO:0000256" key="5">
    <source>
        <dbReference type="PROSITE-ProRule" id="PRU00091"/>
    </source>
</evidence>
<keyword evidence="4" id="KW-0862">Zinc</keyword>
<evidence type="ECO:0000259" key="6">
    <source>
        <dbReference type="PROSITE" id="PS50178"/>
    </source>
</evidence>
<feature type="domain" description="FYVE-type" evidence="6">
    <location>
        <begin position="1176"/>
        <end position="1236"/>
    </location>
</feature>
<dbReference type="GO" id="GO:0032465">
    <property type="term" value="P:regulation of cytokinesis"/>
    <property type="evidence" value="ECO:0007669"/>
    <property type="project" value="TreeGrafter"/>
</dbReference>
<dbReference type="OrthoDB" id="1936617at2759"/>
<reference evidence="7" key="1">
    <citation type="submission" date="2021-12" db="EMBL/GenBank/DDBJ databases">
        <authorList>
            <person name="King R."/>
        </authorList>
    </citation>
    <scope>NUCLEOTIDE SEQUENCE</scope>
</reference>
<sequence length="1992" mass="231315">MELLKCAEAIFHENDTSAKQISLCYKHFGSYQVKSKNEERFLFDRVFPILNKLIERNVLKKDVLFLVALACVNFRLVEEMIKYEKAIFKLDVNKASSLYDYAIFYKNHWIMEVLKDVTEDKFNPVVYNKFLLLKIIEKTHESNRNIEDIKTLINSVKIQDFDEFWTYYLKEIKRSVNIVDYCSKLSTSDKTEIFSYSVDNSILNILDKFVCFKKADFNDLLDIVKKDEDFYNNGPQQSVVFLGFIIISSVLQILISFIDDNSTVINIVKDVTEKLISITNRKYQIELLENIFALIFLKNVHLSNLETEEKYICNEKELRLILYLLKNVVDEIKLKNLYEKDTEEYNRFKDLSKNVSDATWRLDLIVNVKCFEKCEKNLLKYMLASPESLIQMCLKQGDFERSYQVIKIFNMSESKIAEEIKFAEKLNQLKESLRKTHKIKSLKKENPAVLSGNFESSVEKVIDEFFVNETDVFFCVLDLALTQPKDCDIMLDIADKHNTSGDNFYDKIRGLYDFVGINENITLSDILKSSRYDLNLNRYTTKQKFYDDLAESYKELYQSLTVDEAGVFNRSHKSHKALIKLNNICNNFVESQSKTKDNIKYLLKLYNYLKAFSGILYIEQNTTNLISNGKNTSFFQLLNYNRAELTGKLLFVRNLDPSEFEKYFGKLKLDFLYHVIGNCFPTINLHTHDVSKEELYPENSLFVPSKSIITYIQRRNWLLAFILNEMYKLDDLKMDISELRVQTFLNCLNLQSMQNLKVIFNNNIITTVLQNDISTQKLSDYVNNKVLLQDNFLTASHHSHVSCDSLETGEEILEDALKSTNWKDLFDILDSVPEHQLKKKQELIDLKDMVLANLIQDGFEIGYYKYVEFISNADARINTVLSNFRKWPGEFCVYILKSEISRFDGARHRQMPELIDWLQEIELCEKLKPILNLPNWSLVYDCCTNEKYTVISSLVLEDEIKLLLNYIEMHNPPSETLVEIRESYFMMMFELNKDFSYIKQLLDALPYQHSLNICRNLLKLLRKLPQLQFVTEYLLSNENEESLRYVEISLKLLEVFTTTEQEQLLCLLYEPLNIVEILIMNTKLDKLSVVLEILEREIPHNVLDEDKLSREKVDQLLRKYAEKSLDFRVITQPNPRLLRTPEIKLMQSLDSLNFGSDGRSFQMPEKVPDKQDWVQNHEVLECMCCQQITFSMFNRRHHCRRCGRVVCYNCSMKRMLVDTYGDIMVRVCADCFQQTVGDSNSEITDTTSTKSIYYDYWLLTDDPEHNLIVREEFSYEHAPSVSLCLSILKYHSKCIEYPKFLLEQCNLMLKLLLPSQDPIQEIDYLLVIKMLKSLAMAAKMSSVECTLQYGTSLADRILSQSELLSLLAERGCLNMLPISASQNQGPFIDAAVLRRLRDKLLEREQWNLALEVSTKTGLDNAGIFAAWGKSCLKAGCLSLAREKFQRCLEKSSYYDTLSDSATICSEHEESSSDTHLSRSRYLSRYSTNSNYSDGKPAKNPPLLNEIIQILESKTEKINVEVLDLCQSKNLSASMSSLNQGSVILSQSNDAAICILNKIKNFKEIVGGNYFPNSDKNRPQTNRPKIDPIFYDECIYYLSKYGTHISLLEFYVRNGDISTALEYINEARLSADIFNEIYVKCLKDGIVNILQEEMTKIDSTLDIWKDYLRQICRHLEKQNMLNSLYQLQQYMGDYIRAAMTCIRFYQENVDSFTDYSTKEHFLHKAEEHLKHVLEQDQWVEVASVRTSTSKDSFEEKGLINPSLVMKINSKDIDNHINTIWRQIEIVKFLSDCENNEFKPVKLLASIFYQEDDLKKKVKLPTLFGTTSEKVCLAVLAIVSGKNVEDGFDIALRIIEELKLKPAKVYCEAGKQLAKSERYAGIAQLVSSIKKSGTNDNVITDMCDEMLTLAVATFTKANVTGTKVEDLIKLISDIATKISMYIEAKQLKTACYLAIKYKRMSDVRRILREAELFNQPSIKALCLRVLQKHSHAKE</sequence>
<dbReference type="EMBL" id="OV121133">
    <property type="protein sequence ID" value="CAH0552131.1"/>
    <property type="molecule type" value="Genomic_DNA"/>
</dbReference>
<dbReference type="InterPro" id="IPR017455">
    <property type="entry name" value="Znf_FYVE-rel"/>
</dbReference>
<dbReference type="Gene3D" id="3.30.40.10">
    <property type="entry name" value="Zinc/RING finger domain, C3HC4 (zinc finger)"/>
    <property type="match status" value="1"/>
</dbReference>
<dbReference type="GO" id="GO:0008270">
    <property type="term" value="F:zinc ion binding"/>
    <property type="evidence" value="ECO:0007669"/>
    <property type="project" value="UniProtKB-KW"/>
</dbReference>
<proteinExistence type="predicted"/>
<dbReference type="Pfam" id="PF25569">
    <property type="entry name" value="TPR_ZFYVE26"/>
    <property type="match status" value="1"/>
</dbReference>
<keyword evidence="3 5" id="KW-0863">Zinc-finger</keyword>
<dbReference type="GO" id="GO:0005765">
    <property type="term" value="C:lysosomal membrane"/>
    <property type="evidence" value="ECO:0007669"/>
    <property type="project" value="TreeGrafter"/>
</dbReference>
<evidence type="ECO:0000256" key="3">
    <source>
        <dbReference type="ARBA" id="ARBA00022771"/>
    </source>
</evidence>
<dbReference type="PANTHER" id="PTHR46591">
    <property type="entry name" value="ZINC FINGER FYVE DOMAIN-CONTAINING PROTEIN 26"/>
    <property type="match status" value="1"/>
</dbReference>
<dbReference type="Pfam" id="PF01363">
    <property type="entry name" value="FYVE"/>
    <property type="match status" value="1"/>
</dbReference>
<dbReference type="PANTHER" id="PTHR46591:SF1">
    <property type="entry name" value="ZINC FINGER FYVE DOMAIN-CONTAINING PROTEIN 26"/>
    <property type="match status" value="1"/>
</dbReference>
<evidence type="ECO:0000313" key="8">
    <source>
        <dbReference type="Proteomes" id="UP001154078"/>
    </source>
</evidence>
<organism evidence="7 8">
    <name type="scientific">Brassicogethes aeneus</name>
    <name type="common">Rape pollen beetle</name>
    <name type="synonym">Meligethes aeneus</name>
    <dbReference type="NCBI Taxonomy" id="1431903"/>
    <lineage>
        <taxon>Eukaryota</taxon>
        <taxon>Metazoa</taxon>
        <taxon>Ecdysozoa</taxon>
        <taxon>Arthropoda</taxon>
        <taxon>Hexapoda</taxon>
        <taxon>Insecta</taxon>
        <taxon>Pterygota</taxon>
        <taxon>Neoptera</taxon>
        <taxon>Endopterygota</taxon>
        <taxon>Coleoptera</taxon>
        <taxon>Polyphaga</taxon>
        <taxon>Cucujiformia</taxon>
        <taxon>Nitidulidae</taxon>
        <taxon>Meligethinae</taxon>
        <taxon>Brassicogethes</taxon>
    </lineage>
</organism>
<dbReference type="GO" id="GO:0000281">
    <property type="term" value="P:mitotic cytokinesis"/>
    <property type="evidence" value="ECO:0007669"/>
    <property type="project" value="InterPro"/>
</dbReference>
<keyword evidence="2" id="KW-0479">Metal-binding</keyword>
<evidence type="ECO:0000256" key="4">
    <source>
        <dbReference type="ARBA" id="ARBA00022833"/>
    </source>
</evidence>
<gene>
    <name evidence="7" type="ORF">MELIAE_LOCUS4577</name>
</gene>
<dbReference type="Proteomes" id="UP001154078">
    <property type="component" value="Chromosome 2"/>
</dbReference>
<accession>A0A9P0AY26</accession>
<dbReference type="SMART" id="SM00064">
    <property type="entry name" value="FYVE"/>
    <property type="match status" value="1"/>
</dbReference>
<dbReference type="InterPro" id="IPR000306">
    <property type="entry name" value="Znf_FYVE"/>
</dbReference>
<dbReference type="GO" id="GO:0032266">
    <property type="term" value="F:phosphatidylinositol-3-phosphate binding"/>
    <property type="evidence" value="ECO:0007669"/>
    <property type="project" value="InterPro"/>
</dbReference>
<dbReference type="InterPro" id="IPR057946">
    <property type="entry name" value="TPR_ZFYVE26"/>
</dbReference>
<name>A0A9P0AY26_BRAAE</name>
<dbReference type="InterPro" id="IPR011011">
    <property type="entry name" value="Znf_FYVE_PHD"/>
</dbReference>
<dbReference type="GO" id="GO:0030496">
    <property type="term" value="C:midbody"/>
    <property type="evidence" value="ECO:0007669"/>
    <property type="project" value="TreeGrafter"/>
</dbReference>